<evidence type="ECO:0000256" key="1">
    <source>
        <dbReference type="ARBA" id="ARBA00004123"/>
    </source>
</evidence>
<dbReference type="SUPFAM" id="SSF48371">
    <property type="entry name" value="ARM repeat"/>
    <property type="match status" value="2"/>
</dbReference>
<sequence>MTTEKSILYPNQLKPCSEDLRDDELVRRLKALSLTLQAMGQDDENFSKYTPLALHLVKDFFLNHDSKDVQLLVGCCIADILRVFAPEAPYKEPEQIKEIFEFLIRQLNGLKDPKDPAFKRYFYLLENLAYVKSFNMCFELVESQEIFCSLFGLMFKIVNDEHSAKVKSFMLEILVPLLAESDSISNELLDIIMINIVEPNKTQKKNAYNLAKDLIMKTTDSLVMYIQAFLNEALMTDKPDKIYQSTKRIYDLIYELNVIASTLLVSVLPQLECKIKSSNESERLKAVALLARMFSEKDSKLGKQHTALLNHFLGRFLDIAVAIRIKCVQSTMHFLVNHPELRTEIINVLNGRQHDSDESVRYEVVNSIVETAKRDYKIIAEAADLMAILKERSQDKKFKIRRAAMNGLALIYNEHLKSTLASELPAISPLDSANWIQIKILNGYYHATLEDQLLIERLLITSLVPYTLSANDKMKALYKLLATIDDHALKAFIELQKNQMKMRKNVLDWVKLHKLKETPETQKEITKKMNVLLKMFPDPLKSQEYIIKFSAHLRKDKAILKDMDTMLRRDVDNKSCAEAMSSILKKLGTPIMTNIYYNTVKIMLSRIASVMIDRENIEVLIQLIEGQLHLATKLQKIDDDENEDPEIDARKTSNVLLENLKLRPEDTSAKGLNLLTVLIYLFPAHFLHESVLRSMMSLLGSFELDFVSASVFKALTHLGRFKPLIESHLEVMEDLAPICKDFATNGTAKQAKHAIRCLFVNSNSTMIEKEDEDSNGKRIKKHIDAVFQEIVDETNKNLQADCEHYRTAIVAFGHIAYNLPERFNIPLKNIVSRKIVKDLLIGDIPESIHDEKPDGEWCEEEDLPEAIRCRVEGLKAIARWLVGLKDNVVAAQKTFRMLCAFISKTGDILDKGQLSEAEKAWLRVSAGNAMLKICEQKGVGDEYNAEQFLTLSSLMNDPVVQVRELFVKKLHKGLYKGIPHKCLPLDFMGFYVICGRESDRKLREQMKNNYEIDVNHRREYVKTFSNGGMEGALAQLANILPDHILPFAITVLAHSTILQERSNVEQLKIAEKCLNFILEPLITNKETFCFSLYTNMIQKMKNSKSAYQQLDNQVNEKLWTLCDLSLHIILSKLKSVDMREYTLDQVHIPRMYFQEQTTDFENKRNYLCDEFKSISMQIDDGENSNSISGPSVKRCVELPTRDATKRLRNA</sequence>
<dbReference type="PANTHER" id="PTHR12663:SF0">
    <property type="entry name" value="PRECOCIOUS DISSOCIATION OF SISTERS 5, ISOFORM A"/>
    <property type="match status" value="1"/>
</dbReference>
<dbReference type="InterPro" id="IPR016024">
    <property type="entry name" value="ARM-type_fold"/>
</dbReference>
<evidence type="ECO:0000256" key="4">
    <source>
        <dbReference type="ARBA" id="ARBA00023242"/>
    </source>
</evidence>
<reference evidence="6" key="2">
    <citation type="submission" date="2022-10" db="EMBL/GenBank/DDBJ databases">
        <authorList>
            <consortium name="ENA_rothamsted_submissions"/>
            <consortium name="culmorum"/>
            <person name="King R."/>
        </authorList>
    </citation>
    <scope>NUCLEOTIDE SEQUENCE</scope>
</reference>
<dbReference type="EMBL" id="OU895877">
    <property type="protein sequence ID" value="CAG9800379.1"/>
    <property type="molecule type" value="Genomic_DNA"/>
</dbReference>
<proteinExistence type="predicted"/>
<dbReference type="OrthoDB" id="200660at2759"/>
<reference evidence="6" key="1">
    <citation type="submission" date="2022-01" db="EMBL/GenBank/DDBJ databases">
        <authorList>
            <person name="King R."/>
        </authorList>
    </citation>
    <scope>NUCLEOTIDE SEQUENCE</scope>
</reference>
<keyword evidence="2" id="KW-0132">Cell division</keyword>
<evidence type="ECO:0000256" key="5">
    <source>
        <dbReference type="ARBA" id="ARBA00023306"/>
    </source>
</evidence>
<dbReference type="PANTHER" id="PTHR12663">
    <property type="entry name" value="ANDROGEN INDUCED INHIBITOR OF PROLIFERATION AS3 / PDS5-RELATED"/>
    <property type="match status" value="1"/>
</dbReference>
<evidence type="ECO:0000313" key="6">
    <source>
        <dbReference type="EMBL" id="CAG9800379.1"/>
    </source>
</evidence>
<dbReference type="GO" id="GO:0005634">
    <property type="term" value="C:nucleus"/>
    <property type="evidence" value="ECO:0007669"/>
    <property type="project" value="UniProtKB-SubCell"/>
</dbReference>
<dbReference type="AlphaFoldDB" id="A0A9N9RN61"/>
<comment type="subcellular location">
    <subcellularLocation>
        <location evidence="1">Nucleus</location>
    </subcellularLocation>
</comment>
<keyword evidence="3" id="KW-0498">Mitosis</keyword>
<name>A0A9N9RN61_9DIPT</name>
<evidence type="ECO:0000313" key="7">
    <source>
        <dbReference type="Proteomes" id="UP001153620"/>
    </source>
</evidence>
<dbReference type="Proteomes" id="UP001153620">
    <property type="component" value="Chromosome 1"/>
</dbReference>
<dbReference type="InterPro" id="IPR011989">
    <property type="entry name" value="ARM-like"/>
</dbReference>
<evidence type="ECO:0000256" key="3">
    <source>
        <dbReference type="ARBA" id="ARBA00022776"/>
    </source>
</evidence>
<dbReference type="Gene3D" id="1.25.10.10">
    <property type="entry name" value="Leucine-rich Repeat Variant"/>
    <property type="match status" value="1"/>
</dbReference>
<dbReference type="InterPro" id="IPR039776">
    <property type="entry name" value="Pds5"/>
</dbReference>
<dbReference type="Pfam" id="PF20168">
    <property type="entry name" value="PDS5"/>
    <property type="match status" value="1"/>
</dbReference>
<dbReference type="GO" id="GO:0051301">
    <property type="term" value="P:cell division"/>
    <property type="evidence" value="ECO:0007669"/>
    <property type="project" value="UniProtKB-KW"/>
</dbReference>
<keyword evidence="5" id="KW-0131">Cell cycle</keyword>
<accession>A0A9N9RN61</accession>
<dbReference type="CDD" id="cd19953">
    <property type="entry name" value="PDS5"/>
    <property type="match status" value="1"/>
</dbReference>
<protein>
    <submittedName>
        <fullName evidence="6">Uncharacterized protein</fullName>
    </submittedName>
</protein>
<keyword evidence="7" id="KW-1185">Reference proteome</keyword>
<evidence type="ECO:0000256" key="2">
    <source>
        <dbReference type="ARBA" id="ARBA00022618"/>
    </source>
</evidence>
<organism evidence="6 7">
    <name type="scientific">Chironomus riparius</name>
    <dbReference type="NCBI Taxonomy" id="315576"/>
    <lineage>
        <taxon>Eukaryota</taxon>
        <taxon>Metazoa</taxon>
        <taxon>Ecdysozoa</taxon>
        <taxon>Arthropoda</taxon>
        <taxon>Hexapoda</taxon>
        <taxon>Insecta</taxon>
        <taxon>Pterygota</taxon>
        <taxon>Neoptera</taxon>
        <taxon>Endopterygota</taxon>
        <taxon>Diptera</taxon>
        <taxon>Nematocera</taxon>
        <taxon>Chironomoidea</taxon>
        <taxon>Chironomidae</taxon>
        <taxon>Chironominae</taxon>
        <taxon>Chironomus</taxon>
    </lineage>
</organism>
<dbReference type="GO" id="GO:0006281">
    <property type="term" value="P:DNA repair"/>
    <property type="evidence" value="ECO:0007669"/>
    <property type="project" value="TreeGrafter"/>
</dbReference>
<keyword evidence="4" id="KW-0539">Nucleus</keyword>
<dbReference type="GO" id="GO:0000785">
    <property type="term" value="C:chromatin"/>
    <property type="evidence" value="ECO:0007669"/>
    <property type="project" value="TreeGrafter"/>
</dbReference>
<gene>
    <name evidence="6" type="ORF">CHIRRI_LOCUS3322</name>
</gene>
<dbReference type="GO" id="GO:0007064">
    <property type="term" value="P:mitotic sister chromatid cohesion"/>
    <property type="evidence" value="ECO:0007669"/>
    <property type="project" value="InterPro"/>
</dbReference>